<organism evidence="14 15">
    <name type="scientific">Azohydromonas lata</name>
    <dbReference type="NCBI Taxonomy" id="45677"/>
    <lineage>
        <taxon>Bacteria</taxon>
        <taxon>Pseudomonadati</taxon>
        <taxon>Pseudomonadota</taxon>
        <taxon>Betaproteobacteria</taxon>
        <taxon>Burkholderiales</taxon>
        <taxon>Sphaerotilaceae</taxon>
        <taxon>Azohydromonas</taxon>
    </lineage>
</organism>
<dbReference type="InterPro" id="IPR004358">
    <property type="entry name" value="Sig_transdc_His_kin-like_C"/>
</dbReference>
<dbReference type="Proteomes" id="UP001293718">
    <property type="component" value="Unassembled WGS sequence"/>
</dbReference>
<keyword evidence="4" id="KW-0597">Phosphoprotein</keyword>
<evidence type="ECO:0000256" key="9">
    <source>
        <dbReference type="ARBA" id="ARBA00023012"/>
    </source>
</evidence>
<dbReference type="Gene3D" id="3.30.565.10">
    <property type="entry name" value="Histidine kinase-like ATPase, C-terminal domain"/>
    <property type="match status" value="1"/>
</dbReference>
<protein>
    <recommendedName>
        <fullName evidence="3">histidine kinase</fullName>
        <ecNumber evidence="3">2.7.13.3</ecNumber>
    </recommendedName>
</protein>
<comment type="caution">
    <text evidence="14">The sequence shown here is derived from an EMBL/GenBank/DDBJ whole genome shotgun (WGS) entry which is preliminary data.</text>
</comment>
<dbReference type="EMBL" id="JAXOJX010000001">
    <property type="protein sequence ID" value="MDZ5455230.1"/>
    <property type="molecule type" value="Genomic_DNA"/>
</dbReference>
<evidence type="ECO:0000256" key="3">
    <source>
        <dbReference type="ARBA" id="ARBA00012438"/>
    </source>
</evidence>
<dbReference type="Pfam" id="PF02518">
    <property type="entry name" value="HATPase_c"/>
    <property type="match status" value="1"/>
</dbReference>
<dbReference type="InterPro" id="IPR005467">
    <property type="entry name" value="His_kinase_dom"/>
</dbReference>
<dbReference type="PROSITE" id="PS50109">
    <property type="entry name" value="HIS_KIN"/>
    <property type="match status" value="1"/>
</dbReference>
<evidence type="ECO:0000259" key="12">
    <source>
        <dbReference type="PROSITE" id="PS50109"/>
    </source>
</evidence>
<evidence type="ECO:0000256" key="6">
    <source>
        <dbReference type="ARBA" id="ARBA00022692"/>
    </source>
</evidence>
<evidence type="ECO:0000256" key="11">
    <source>
        <dbReference type="SAM" id="Phobius"/>
    </source>
</evidence>
<feature type="domain" description="HAMP" evidence="13">
    <location>
        <begin position="202"/>
        <end position="250"/>
    </location>
</feature>
<keyword evidence="8 11" id="KW-1133">Transmembrane helix</keyword>
<keyword evidence="14" id="KW-0067">ATP-binding</keyword>
<comment type="catalytic activity">
    <reaction evidence="1">
        <text>ATP + protein L-histidine = ADP + protein N-phospho-L-histidine.</text>
        <dbReference type="EC" id="2.7.13.3"/>
    </reaction>
</comment>
<evidence type="ECO:0000259" key="13">
    <source>
        <dbReference type="PROSITE" id="PS50885"/>
    </source>
</evidence>
<feature type="transmembrane region" description="Helical" evidence="11">
    <location>
        <begin position="178"/>
        <end position="203"/>
    </location>
</feature>
<dbReference type="InterPro" id="IPR003660">
    <property type="entry name" value="HAMP_dom"/>
</dbReference>
<dbReference type="InterPro" id="IPR036890">
    <property type="entry name" value="HATPase_C_sf"/>
</dbReference>
<evidence type="ECO:0000256" key="2">
    <source>
        <dbReference type="ARBA" id="ARBA00004370"/>
    </source>
</evidence>
<geneLocation type="plasmid" evidence="14">
    <name>unnamed</name>
</geneLocation>
<dbReference type="InterPro" id="IPR050428">
    <property type="entry name" value="TCS_sensor_his_kinase"/>
</dbReference>
<gene>
    <name evidence="14" type="ORF">SM757_01455</name>
</gene>
<evidence type="ECO:0000313" key="15">
    <source>
        <dbReference type="Proteomes" id="UP001293718"/>
    </source>
</evidence>
<dbReference type="PANTHER" id="PTHR45436">
    <property type="entry name" value="SENSOR HISTIDINE KINASE YKOH"/>
    <property type="match status" value="1"/>
</dbReference>
<keyword evidence="5" id="KW-0808">Transferase</keyword>
<name>A0ABU5I806_9BURK</name>
<evidence type="ECO:0000256" key="5">
    <source>
        <dbReference type="ARBA" id="ARBA00022679"/>
    </source>
</evidence>
<dbReference type="PANTHER" id="PTHR45436:SF5">
    <property type="entry name" value="SENSOR HISTIDINE KINASE TRCS"/>
    <property type="match status" value="1"/>
</dbReference>
<evidence type="ECO:0000313" key="14">
    <source>
        <dbReference type="EMBL" id="MDZ5455230.1"/>
    </source>
</evidence>
<dbReference type="PRINTS" id="PR00344">
    <property type="entry name" value="BCTRLSENSOR"/>
</dbReference>
<keyword evidence="10 11" id="KW-0472">Membrane</keyword>
<dbReference type="SUPFAM" id="SSF55874">
    <property type="entry name" value="ATPase domain of HSP90 chaperone/DNA topoisomerase II/histidine kinase"/>
    <property type="match status" value="1"/>
</dbReference>
<dbReference type="SMART" id="SM00387">
    <property type="entry name" value="HATPase_c"/>
    <property type="match status" value="1"/>
</dbReference>
<feature type="domain" description="Histidine kinase" evidence="12">
    <location>
        <begin position="258"/>
        <end position="469"/>
    </location>
</feature>
<dbReference type="InterPro" id="IPR003594">
    <property type="entry name" value="HATPase_dom"/>
</dbReference>
<keyword evidence="6 11" id="KW-0812">Transmembrane</keyword>
<reference evidence="14 15" key="1">
    <citation type="submission" date="2023-11" db="EMBL/GenBank/DDBJ databases">
        <title>Draft genome of Azohydromonas lata strain H1 (DSM1123), a polyhydroxyalkanoate producer.</title>
        <authorList>
            <person name="Traversa D."/>
            <person name="D'Addabbo P."/>
            <person name="Pazzani C."/>
            <person name="Manzari C."/>
            <person name="Chiara M."/>
            <person name="Scrascia M."/>
        </authorList>
    </citation>
    <scope>NUCLEOTIDE SEQUENCE [LARGE SCALE GENOMIC DNA]</scope>
    <source>
        <strain evidence="14 15">H1</strain>
        <plasmid evidence="14">unnamed</plasmid>
    </source>
</reference>
<evidence type="ECO:0000256" key="8">
    <source>
        <dbReference type="ARBA" id="ARBA00022989"/>
    </source>
</evidence>
<proteinExistence type="predicted"/>
<dbReference type="EC" id="2.7.13.3" evidence="3"/>
<keyword evidence="14" id="KW-0614">Plasmid</keyword>
<keyword evidence="15" id="KW-1185">Reference proteome</keyword>
<evidence type="ECO:0000256" key="7">
    <source>
        <dbReference type="ARBA" id="ARBA00022777"/>
    </source>
</evidence>
<accession>A0ABU5I806</accession>
<keyword evidence="7" id="KW-0418">Kinase</keyword>
<evidence type="ECO:0000256" key="4">
    <source>
        <dbReference type="ARBA" id="ARBA00022553"/>
    </source>
</evidence>
<evidence type="ECO:0000256" key="1">
    <source>
        <dbReference type="ARBA" id="ARBA00000085"/>
    </source>
</evidence>
<evidence type="ECO:0000256" key="10">
    <source>
        <dbReference type="ARBA" id="ARBA00023136"/>
    </source>
</evidence>
<keyword evidence="9" id="KW-0902">Two-component regulatory system</keyword>
<dbReference type="GO" id="GO:0005524">
    <property type="term" value="F:ATP binding"/>
    <property type="evidence" value="ECO:0007669"/>
    <property type="project" value="UniProtKB-KW"/>
</dbReference>
<sequence>MRMAVPLPRSLRWRLLAATFVGTAVAVLLAGWLLSGLFREHVTQQFVATLATELDQVTARFEVDANGQPLLDPARLSDPRWTRPYSGLYWQIDEMAGTVPRRGVLRSRSLWDAELQAPADALADGEVHVHEVAGPGGAELLLVERTVRMAAGRTTVWRLLVAADRRDTAAAVAHFNRLLAASLAVLLGLLMAGAVTQVVVGLAPLSALRRGLNAVREGRRQLLEGEFPQEVQPLVDDFNGVLQRNTEIVVRARTQAGNLAHAIKTSLAVMAQGAISAQQHPETLVALPAFVTDQVEVVRRHVNWHLARSRAAAAQGMPGVRAEVGPVVQALVRVMSRVHAERGLQFDIAVVEPGLAFAGEEQDLQEMLGNLIDNACKWARSSVHIAASRVPEAGTPQLRLVVEDDGPGIAAEERKHALSRGVRLDEAAPGSGLGLAIVHELAELYGGNVMLGSGRLGGLKAELLLPRTRSAMLSTTAPSLLAGDVAATVYHAEP</sequence>
<comment type="subcellular location">
    <subcellularLocation>
        <location evidence="2">Membrane</location>
    </subcellularLocation>
</comment>
<dbReference type="PROSITE" id="PS50885">
    <property type="entry name" value="HAMP"/>
    <property type="match status" value="1"/>
</dbReference>
<keyword evidence="14" id="KW-0547">Nucleotide-binding</keyword>